<evidence type="ECO:0000313" key="1">
    <source>
        <dbReference type="EMBL" id="GBM25796.1"/>
    </source>
</evidence>
<dbReference type="EMBL" id="BGPR01000546">
    <property type="protein sequence ID" value="GBM25796.1"/>
    <property type="molecule type" value="Genomic_DNA"/>
</dbReference>
<keyword evidence="2" id="KW-1185">Reference proteome</keyword>
<sequence length="128" mass="14565">MALQDRKCLLHAVVGVMWKQESNASACSSFERAAMIRERKAQMLDNESPTLCKINPNTNARNIAHAVDLPKFAVWRTLKHDSIGLIVMIRFIGLLDFWARLLPQGSYIKAKVHENPLNRRRTLLLASL</sequence>
<comment type="caution">
    <text evidence="1">The sequence shown here is derived from an EMBL/GenBank/DDBJ whole genome shotgun (WGS) entry which is preliminary data.</text>
</comment>
<evidence type="ECO:0000313" key="2">
    <source>
        <dbReference type="Proteomes" id="UP000499080"/>
    </source>
</evidence>
<dbReference type="AlphaFoldDB" id="A0A4Y2EBW1"/>
<dbReference type="Proteomes" id="UP000499080">
    <property type="component" value="Unassembled WGS sequence"/>
</dbReference>
<gene>
    <name evidence="1" type="ORF">AVEN_188392_1</name>
</gene>
<accession>A0A4Y2EBW1</accession>
<proteinExistence type="predicted"/>
<reference evidence="1 2" key="1">
    <citation type="journal article" date="2019" name="Sci. Rep.">
        <title>Orb-weaving spider Araneus ventricosus genome elucidates the spidroin gene catalogue.</title>
        <authorList>
            <person name="Kono N."/>
            <person name="Nakamura H."/>
            <person name="Ohtoshi R."/>
            <person name="Moran D.A.P."/>
            <person name="Shinohara A."/>
            <person name="Yoshida Y."/>
            <person name="Fujiwara M."/>
            <person name="Mori M."/>
            <person name="Tomita M."/>
            <person name="Arakawa K."/>
        </authorList>
    </citation>
    <scope>NUCLEOTIDE SEQUENCE [LARGE SCALE GENOMIC DNA]</scope>
</reference>
<organism evidence="1 2">
    <name type="scientific">Araneus ventricosus</name>
    <name type="common">Orbweaver spider</name>
    <name type="synonym">Epeira ventricosa</name>
    <dbReference type="NCBI Taxonomy" id="182803"/>
    <lineage>
        <taxon>Eukaryota</taxon>
        <taxon>Metazoa</taxon>
        <taxon>Ecdysozoa</taxon>
        <taxon>Arthropoda</taxon>
        <taxon>Chelicerata</taxon>
        <taxon>Arachnida</taxon>
        <taxon>Araneae</taxon>
        <taxon>Araneomorphae</taxon>
        <taxon>Entelegynae</taxon>
        <taxon>Araneoidea</taxon>
        <taxon>Araneidae</taxon>
        <taxon>Araneus</taxon>
    </lineage>
</organism>
<protein>
    <submittedName>
        <fullName evidence="1">Uncharacterized protein</fullName>
    </submittedName>
</protein>
<name>A0A4Y2EBW1_ARAVE</name>